<keyword evidence="3" id="KW-1185">Reference proteome</keyword>
<protein>
    <recommendedName>
        <fullName evidence="1">Serine aminopeptidase S33 domain-containing protein</fullName>
    </recommendedName>
</protein>
<dbReference type="PANTHER" id="PTHR11614">
    <property type="entry name" value="PHOSPHOLIPASE-RELATED"/>
    <property type="match status" value="1"/>
</dbReference>
<dbReference type="InterPro" id="IPR051044">
    <property type="entry name" value="MAG_DAG_Lipase"/>
</dbReference>
<reference evidence="2" key="1">
    <citation type="submission" date="2021-03" db="EMBL/GenBank/DDBJ databases">
        <title>Draft genome sequence of rust myrtle Austropuccinia psidii MF-1, a brazilian biotype.</title>
        <authorList>
            <person name="Quecine M.C."/>
            <person name="Pachon D.M.R."/>
            <person name="Bonatelli M.L."/>
            <person name="Correr F.H."/>
            <person name="Franceschini L.M."/>
            <person name="Leite T.F."/>
            <person name="Margarido G.R.A."/>
            <person name="Almeida C.A."/>
            <person name="Ferrarezi J.A."/>
            <person name="Labate C.A."/>
        </authorList>
    </citation>
    <scope>NUCLEOTIDE SEQUENCE</scope>
    <source>
        <strain evidence="2">MF-1</strain>
    </source>
</reference>
<evidence type="ECO:0000313" key="3">
    <source>
        <dbReference type="Proteomes" id="UP000765509"/>
    </source>
</evidence>
<dbReference type="InterPro" id="IPR029058">
    <property type="entry name" value="AB_hydrolase_fold"/>
</dbReference>
<gene>
    <name evidence="2" type="ORF">O181_058918</name>
</gene>
<evidence type="ECO:0000313" key="2">
    <source>
        <dbReference type="EMBL" id="MBW0519203.1"/>
    </source>
</evidence>
<dbReference type="Gene3D" id="3.40.50.1820">
    <property type="entry name" value="alpha/beta hydrolase"/>
    <property type="match status" value="1"/>
</dbReference>
<feature type="domain" description="Serine aminopeptidase S33" evidence="1">
    <location>
        <begin position="153"/>
        <end position="401"/>
    </location>
</feature>
<dbReference type="InterPro" id="IPR022742">
    <property type="entry name" value="Hydrolase_4"/>
</dbReference>
<dbReference type="AlphaFoldDB" id="A0A9Q3HW18"/>
<accession>A0A9Q3HW18</accession>
<dbReference type="OrthoDB" id="10249433at2759"/>
<dbReference type="Proteomes" id="UP000765509">
    <property type="component" value="Unassembled WGS sequence"/>
</dbReference>
<comment type="caution">
    <text evidence="2">The sequence shown here is derived from an EMBL/GenBank/DDBJ whole genome shotgun (WGS) entry which is preliminary data.</text>
</comment>
<sequence>MSQNLNTQKIKNQNQDKSNLEISTKDQFTKIYGNQPWPIPTQEDWYWSNLISPNDTQSIWRNCLLNPFLNFLGLNSKLISFDPTFGRFSLPYSPHENLIRNDPSISTWDHRIFLEKDSNLIDRQVNHQTNHWIYYQVWWDQSASKKLDVNLDLVYYHGLGEYGGNFAKHAKIFLDAGYRLIVPDHPSHGRSTGLHTYLPNLDSIAHATHAVLIDLINKDKAFNRQQRQVVIAGQSLGGFASIFYPLLYHTPTIKKVNLLDGLPIPKLIGILPMCPMLAISQDSRPSFIIETIARCIVIFAGRVPLADANKGKNTQDPWCEEQYRRDPQTYHGTLRCATGLAILDALDFTDQNISKLEIPFQVMHGQSDRVTSVLGSQKLFDTAKSKNKSIKLYPKVEHVMLRIGRDEEDDKARQLILNDMLQWLEKLQNKHYN</sequence>
<name>A0A9Q3HW18_9BASI</name>
<dbReference type="EMBL" id="AVOT02027209">
    <property type="protein sequence ID" value="MBW0519203.1"/>
    <property type="molecule type" value="Genomic_DNA"/>
</dbReference>
<dbReference type="SUPFAM" id="SSF53474">
    <property type="entry name" value="alpha/beta-Hydrolases"/>
    <property type="match status" value="1"/>
</dbReference>
<evidence type="ECO:0000259" key="1">
    <source>
        <dbReference type="Pfam" id="PF12146"/>
    </source>
</evidence>
<organism evidence="2 3">
    <name type="scientific">Austropuccinia psidii MF-1</name>
    <dbReference type="NCBI Taxonomy" id="1389203"/>
    <lineage>
        <taxon>Eukaryota</taxon>
        <taxon>Fungi</taxon>
        <taxon>Dikarya</taxon>
        <taxon>Basidiomycota</taxon>
        <taxon>Pucciniomycotina</taxon>
        <taxon>Pucciniomycetes</taxon>
        <taxon>Pucciniales</taxon>
        <taxon>Sphaerophragmiaceae</taxon>
        <taxon>Austropuccinia</taxon>
    </lineage>
</organism>
<dbReference type="Pfam" id="PF12146">
    <property type="entry name" value="Hydrolase_4"/>
    <property type="match status" value="1"/>
</dbReference>
<proteinExistence type="predicted"/>